<evidence type="ECO:0000256" key="4">
    <source>
        <dbReference type="ARBA" id="ARBA00022801"/>
    </source>
</evidence>
<dbReference type="EMBL" id="PUWT01000077">
    <property type="protein sequence ID" value="PQQ22749.1"/>
    <property type="molecule type" value="Genomic_DNA"/>
</dbReference>
<comment type="caution">
    <text evidence="7">The sequence shown here is derived from an EMBL/GenBank/DDBJ whole genome shotgun (WGS) entry which is preliminary data.</text>
</comment>
<gene>
    <name evidence="7" type="ORF">C6H66_22165</name>
</gene>
<evidence type="ECO:0000256" key="5">
    <source>
        <dbReference type="ARBA" id="ARBA00023026"/>
    </source>
</evidence>
<dbReference type="Proteomes" id="UP000239550">
    <property type="component" value="Unassembled WGS sequence"/>
</dbReference>
<dbReference type="GO" id="GO:0004518">
    <property type="term" value="F:nuclease activity"/>
    <property type="evidence" value="ECO:0007669"/>
    <property type="project" value="UniProtKB-UniRule"/>
</dbReference>
<dbReference type="AlphaFoldDB" id="A0A0A0CS68"/>
<keyword evidence="5" id="KW-0843">Virulence</keyword>
<dbReference type="InterPro" id="IPR019199">
    <property type="entry name" value="Virulence_VapD/CRISPR_Cas2"/>
</dbReference>
<dbReference type="RefSeq" id="WP_036808672.1">
    <property type="nucleotide sequence ID" value="NZ_CAWNTA010000146.1"/>
</dbReference>
<name>A0A0A0CS68_9GAMM</name>
<evidence type="ECO:0000313" key="7">
    <source>
        <dbReference type="EMBL" id="PQQ22749.1"/>
    </source>
</evidence>
<keyword evidence="3 6" id="KW-0540">Nuclease</keyword>
<proteinExistence type="inferred from homology"/>
<sequence>MYAIAFDLVVVDTEQHHPKGVSQAYAEIGATLAQYGFRRVQGSLYISDDENMAQLFMAIQSLKAQSWFPPSVRDIRAFRIEQWSDFTSVVKDK</sequence>
<dbReference type="GO" id="GO:0003723">
    <property type="term" value="F:RNA binding"/>
    <property type="evidence" value="ECO:0007669"/>
    <property type="project" value="InterPro"/>
</dbReference>
<evidence type="ECO:0000256" key="3">
    <source>
        <dbReference type="ARBA" id="ARBA00022722"/>
    </source>
</evidence>
<keyword evidence="8" id="KW-1185">Reference proteome</keyword>
<comment type="subunit">
    <text evidence="2 6">Homodimer.</text>
</comment>
<dbReference type="PIRSF" id="PIRSF002882">
    <property type="entry name" value="VapD"/>
    <property type="match status" value="1"/>
</dbReference>
<dbReference type="Pfam" id="PF09827">
    <property type="entry name" value="CRISPR_Cas2"/>
    <property type="match status" value="1"/>
</dbReference>
<dbReference type="GO" id="GO:0016787">
    <property type="term" value="F:hydrolase activity"/>
    <property type="evidence" value="ECO:0007669"/>
    <property type="project" value="UniProtKB-KW"/>
</dbReference>
<comment type="similarity">
    <text evidence="1 6">Belongs to the VapD ribonuclease family.</text>
</comment>
<evidence type="ECO:0000256" key="1">
    <source>
        <dbReference type="ARBA" id="ARBA00009653"/>
    </source>
</evidence>
<accession>A0A0A0CS68</accession>
<dbReference type="InterPro" id="IPR016368">
    <property type="entry name" value="VapD"/>
</dbReference>
<evidence type="ECO:0000256" key="2">
    <source>
        <dbReference type="ARBA" id="ARBA00011738"/>
    </source>
</evidence>
<reference evidence="7 8" key="1">
    <citation type="submission" date="2018-02" db="EMBL/GenBank/DDBJ databases">
        <title>Five New Genomes of Indian Photorhabdus Isolates TSA.</title>
        <authorList>
            <person name="Dubay B."/>
            <person name="Somvanshi V.S."/>
        </authorList>
    </citation>
    <scope>NUCLEOTIDE SEQUENCE [LARGE SCALE GENOMIC DNA]</scope>
    <source>
        <strain evidence="7 8">H1</strain>
    </source>
</reference>
<evidence type="ECO:0000313" key="8">
    <source>
        <dbReference type="Proteomes" id="UP000239550"/>
    </source>
</evidence>
<evidence type="ECO:0000256" key="6">
    <source>
        <dbReference type="PIRNR" id="PIRNR002882"/>
    </source>
</evidence>
<dbReference type="OrthoDB" id="8611858at2"/>
<comment type="function">
    <text evidence="6">Cleaves ssRNA, mostly between U:A.</text>
</comment>
<protein>
    <recommendedName>
        <fullName evidence="6">Endoribonuclease VapD</fullName>
        <ecNumber evidence="6">3.1.-.-</ecNumber>
    </recommendedName>
</protein>
<organism evidence="7 8">
    <name type="scientific">Photorhabdus hindustanensis</name>
    <dbReference type="NCBI Taxonomy" id="2918802"/>
    <lineage>
        <taxon>Bacteria</taxon>
        <taxon>Pseudomonadati</taxon>
        <taxon>Pseudomonadota</taxon>
        <taxon>Gammaproteobacteria</taxon>
        <taxon>Enterobacterales</taxon>
        <taxon>Morganellaceae</taxon>
        <taxon>Photorhabdus</taxon>
    </lineage>
</organism>
<keyword evidence="4 6" id="KW-0378">Hydrolase</keyword>
<dbReference type="Gene3D" id="3.30.70.240">
    <property type="match status" value="1"/>
</dbReference>
<dbReference type="EC" id="3.1.-.-" evidence="6"/>